<dbReference type="PROSITE" id="PS52019">
    <property type="entry name" value="PKS_MFAS_DH"/>
    <property type="match status" value="1"/>
</dbReference>
<evidence type="ECO:0000259" key="3">
    <source>
        <dbReference type="PROSITE" id="PS52019"/>
    </source>
</evidence>
<dbReference type="GO" id="GO:0016740">
    <property type="term" value="F:transferase activity"/>
    <property type="evidence" value="ECO:0007669"/>
    <property type="project" value="UniProtKB-KW"/>
</dbReference>
<keyword evidence="1" id="KW-0808">Transferase</keyword>
<proteinExistence type="predicted"/>
<name>A0A8S3TI57_MYTED</name>
<feature type="region of interest" description="N-terminal hotdog fold" evidence="2">
    <location>
        <begin position="93"/>
        <end position="240"/>
    </location>
</feature>
<gene>
    <name evidence="4" type="ORF">MEDL_46001</name>
</gene>
<dbReference type="OrthoDB" id="10050735at2759"/>
<keyword evidence="5" id="KW-1185">Reference proteome</keyword>
<evidence type="ECO:0000313" key="5">
    <source>
        <dbReference type="Proteomes" id="UP000683360"/>
    </source>
</evidence>
<reference evidence="4" key="1">
    <citation type="submission" date="2021-03" db="EMBL/GenBank/DDBJ databases">
        <authorList>
            <person name="Bekaert M."/>
        </authorList>
    </citation>
    <scope>NUCLEOTIDE SEQUENCE</scope>
</reference>
<dbReference type="Gene3D" id="3.40.366.10">
    <property type="entry name" value="Malonyl-Coenzyme A Acyl Carrier Protein, domain 2"/>
    <property type="match status" value="1"/>
</dbReference>
<dbReference type="InterPro" id="IPR036291">
    <property type="entry name" value="NAD(P)-bd_dom_sf"/>
</dbReference>
<feature type="domain" description="PKS/mFAS DH" evidence="3">
    <location>
        <begin position="93"/>
        <end position="413"/>
    </location>
</feature>
<dbReference type="InterPro" id="IPR016035">
    <property type="entry name" value="Acyl_Trfase/lysoPLipase"/>
</dbReference>
<evidence type="ECO:0000256" key="1">
    <source>
        <dbReference type="ARBA" id="ARBA00022679"/>
    </source>
</evidence>
<dbReference type="InterPro" id="IPR001227">
    <property type="entry name" value="Ac_transferase_dom_sf"/>
</dbReference>
<feature type="region of interest" description="C-terminal hotdog fold" evidence="2">
    <location>
        <begin position="262"/>
        <end position="413"/>
    </location>
</feature>
<dbReference type="SUPFAM" id="SSF52151">
    <property type="entry name" value="FabD/lysophospholipase-like"/>
    <property type="match status" value="1"/>
</dbReference>
<dbReference type="PANTHER" id="PTHR45681">
    <property type="entry name" value="POLYKETIDE SYNTHASE 44-RELATED"/>
    <property type="match status" value="1"/>
</dbReference>
<dbReference type="SUPFAM" id="SSF51735">
    <property type="entry name" value="NAD(P)-binding Rossmann-fold domains"/>
    <property type="match status" value="1"/>
</dbReference>
<dbReference type="Pfam" id="PF14765">
    <property type="entry name" value="PS-DH"/>
    <property type="match status" value="1"/>
</dbReference>
<dbReference type="InterPro" id="IPR050444">
    <property type="entry name" value="Polyketide_Synthase"/>
</dbReference>
<evidence type="ECO:0000313" key="4">
    <source>
        <dbReference type="EMBL" id="CAG2233398.1"/>
    </source>
</evidence>
<sequence>MTEASQQLKTELKSLKGGAPNVPIISTVSGKQVNGPEMGTAEYCKRSNKSRKNNIFIEIGPKPILRPHLKNITNEMAMVIPSSNYPDECDTFMKAISEIYMHNVSIKFDKLCMLQQRLTDIPRYKFHRSGKLLISKTLRASLQANVIKGNTHPFVTRNPLSDGFRVTLSKEKTSYIYEHELDKQHIAPGAIYAEIGLVVSKTHSSYPLSDISISLHFVKPLGVSQILPVELEVSVSTTNCTLMTKTPDLVQINIDEIKQSCQTYVTKNFSTKTLSKLGFEYGQSLKLIGDSWRSDTEYIATMNVPDEVVNAMHSMHLHPCILDGVLQTLSISWISVIEKYKYLDDEVSRPIPIRLGALTLRKSPRSKMFIHGKLMQSSIQHAFLNILLLTESGEVVATIESYEVKNVAPSFSILSLSDKTYGVRWSYVKVEHLNIPEGNLQNTLFICLTVASYESSKLIQVDDTSLAILFDVTSNDSNKLLNYIELALNAKSMKWSSISDIVYFPGFKHGDNNLNTNIIYKCTRDSCLILLKLLQILIEKAIEIPIYVITENTQAHIGEEEGALYNVAGSELWGMGRCIVRERTYSNLKLVDLTEESSIERLPLIIENSRKMAY</sequence>
<dbReference type="Gene3D" id="3.30.70.3290">
    <property type="match status" value="1"/>
</dbReference>
<feature type="active site" description="Proton acceptor; for dehydratase activity" evidence="2">
    <location>
        <position position="127"/>
    </location>
</feature>
<dbReference type="InterPro" id="IPR049900">
    <property type="entry name" value="PKS_mFAS_DH"/>
</dbReference>
<organism evidence="4 5">
    <name type="scientific">Mytilus edulis</name>
    <name type="common">Blue mussel</name>
    <dbReference type="NCBI Taxonomy" id="6550"/>
    <lineage>
        <taxon>Eukaryota</taxon>
        <taxon>Metazoa</taxon>
        <taxon>Spiralia</taxon>
        <taxon>Lophotrochozoa</taxon>
        <taxon>Mollusca</taxon>
        <taxon>Bivalvia</taxon>
        <taxon>Autobranchia</taxon>
        <taxon>Pteriomorphia</taxon>
        <taxon>Mytilida</taxon>
        <taxon>Mytiloidea</taxon>
        <taxon>Mytilidae</taxon>
        <taxon>Mytilinae</taxon>
        <taxon>Mytilus</taxon>
    </lineage>
</organism>
<dbReference type="InterPro" id="IPR042104">
    <property type="entry name" value="PKS_dehydratase_sf"/>
</dbReference>
<dbReference type="PANTHER" id="PTHR45681:SF8">
    <property type="entry name" value="CARRIER DOMAIN-CONTAINING PROTEIN"/>
    <property type="match status" value="1"/>
</dbReference>
<dbReference type="Gene3D" id="3.40.50.11460">
    <property type="match status" value="1"/>
</dbReference>
<dbReference type="Gene3D" id="3.10.129.110">
    <property type="entry name" value="Polyketide synthase dehydratase"/>
    <property type="match status" value="1"/>
</dbReference>
<evidence type="ECO:0000256" key="2">
    <source>
        <dbReference type="PROSITE-ProRule" id="PRU01363"/>
    </source>
</evidence>
<dbReference type="AlphaFoldDB" id="A0A8S3TI57"/>
<accession>A0A8S3TI57</accession>
<dbReference type="Proteomes" id="UP000683360">
    <property type="component" value="Unassembled WGS sequence"/>
</dbReference>
<dbReference type="InterPro" id="IPR049551">
    <property type="entry name" value="PKS_DH_C"/>
</dbReference>
<dbReference type="EMBL" id="CAJPWZ010002206">
    <property type="protein sequence ID" value="CAG2233398.1"/>
    <property type="molecule type" value="Genomic_DNA"/>
</dbReference>
<feature type="active site" description="Proton donor; for dehydratase activity" evidence="2">
    <location>
        <position position="323"/>
    </location>
</feature>
<comment type="caution">
    <text evidence="4">The sequence shown here is derived from an EMBL/GenBank/DDBJ whole genome shotgun (WGS) entry which is preliminary data.</text>
</comment>
<protein>
    <recommendedName>
        <fullName evidence="3">PKS/mFAS DH domain-containing protein</fullName>
    </recommendedName>
</protein>